<feature type="region of interest" description="Disordered" evidence="1">
    <location>
        <begin position="1032"/>
        <end position="1054"/>
    </location>
</feature>
<feature type="transmembrane region" description="Helical" evidence="2">
    <location>
        <begin position="1167"/>
        <end position="1194"/>
    </location>
</feature>
<proteinExistence type="predicted"/>
<dbReference type="EMBL" id="OB660501">
    <property type="protein sequence ID" value="CAD7225102.1"/>
    <property type="molecule type" value="Genomic_DNA"/>
</dbReference>
<feature type="region of interest" description="Disordered" evidence="1">
    <location>
        <begin position="1244"/>
        <end position="1266"/>
    </location>
</feature>
<reference evidence="3" key="1">
    <citation type="submission" date="2020-11" db="EMBL/GenBank/DDBJ databases">
        <authorList>
            <person name="Tran Van P."/>
        </authorList>
    </citation>
    <scope>NUCLEOTIDE SEQUENCE</scope>
</reference>
<feature type="compositionally biased region" description="Basic and acidic residues" evidence="1">
    <location>
        <begin position="163"/>
        <end position="174"/>
    </location>
</feature>
<dbReference type="AlphaFoldDB" id="A0A7R8ZKQ8"/>
<feature type="compositionally biased region" description="Polar residues" evidence="1">
    <location>
        <begin position="1043"/>
        <end position="1054"/>
    </location>
</feature>
<feature type="compositionally biased region" description="Polar residues" evidence="1">
    <location>
        <begin position="679"/>
        <end position="690"/>
    </location>
</feature>
<feature type="compositionally biased region" description="Low complexity" evidence="1">
    <location>
        <begin position="229"/>
        <end position="243"/>
    </location>
</feature>
<protein>
    <submittedName>
        <fullName evidence="3">Uncharacterized protein</fullName>
    </submittedName>
</protein>
<feature type="compositionally biased region" description="Pro residues" evidence="1">
    <location>
        <begin position="214"/>
        <end position="228"/>
    </location>
</feature>
<evidence type="ECO:0000256" key="1">
    <source>
        <dbReference type="SAM" id="MobiDB-lite"/>
    </source>
</evidence>
<keyword evidence="2" id="KW-0472">Membrane</keyword>
<feature type="region of interest" description="Disordered" evidence="1">
    <location>
        <begin position="284"/>
        <end position="324"/>
    </location>
</feature>
<accession>A0A7R8ZKQ8</accession>
<organism evidence="3">
    <name type="scientific">Cyprideis torosa</name>
    <dbReference type="NCBI Taxonomy" id="163714"/>
    <lineage>
        <taxon>Eukaryota</taxon>
        <taxon>Metazoa</taxon>
        <taxon>Ecdysozoa</taxon>
        <taxon>Arthropoda</taxon>
        <taxon>Crustacea</taxon>
        <taxon>Oligostraca</taxon>
        <taxon>Ostracoda</taxon>
        <taxon>Podocopa</taxon>
        <taxon>Podocopida</taxon>
        <taxon>Cytherocopina</taxon>
        <taxon>Cytheroidea</taxon>
        <taxon>Cytherideidae</taxon>
        <taxon>Cyprideis</taxon>
    </lineage>
</organism>
<feature type="compositionally biased region" description="Polar residues" evidence="1">
    <location>
        <begin position="1246"/>
        <end position="1266"/>
    </location>
</feature>
<evidence type="ECO:0000256" key="2">
    <source>
        <dbReference type="SAM" id="Phobius"/>
    </source>
</evidence>
<sequence>MESGSSKKTLGGACSSCWGWKALIGGASSCWGWKVLTGGASSRWGWKVLSSGASSCWGSEAGPDSTLNDTPPGLILSSLRGLPKTTFCPRPLLVAGGLATTSSPGLICTSDVGLGRGIKTGPGCGWGRSYTQRRQLGDFNNVHHATEICRTGGFPHPRGSLAETRDPSVWEGRRRPGSQDLRRSDGRSSLRRRRLERLLRRGPSTIDWWTPSPRKAPPLKPPPPPPAPKSSKLPSSSSPPVKKLTTESTMGRMLIPDSAWFMLDRACAPCAPAAIAPATAPKFSSPEATFPNSDPPPSTPATRLGSATDRGISSPSRSGSSVALWTSDTEATSLGLGGEPSTTHTVSGGAAVVMVMMAFGSGGLMNNKKALKRCCSCRIPVSNCHWTGMKVSRSLPDIREMLRALPQQQSTNAELIMAKMNNKKALKRCCSCRIPVSNCHWAGMKVSRSLPDIREMLRAIPQQQSTNAELIMAKVFKTKPHLFTTSETVSSDISSATEDSQNEPGSKQKSHEHRIAEFCVGSCSEDSPVSSLHEKLFEIASPISTSPDGEGCIPEIPTAMTILCTKTSSLAEQYIRTSTSFSSGPATRADADGGADTMGEVRIGRDSNTTCDSTSTSLQKKTNVEVRKNSGGVAVVVISTTNNGCIWIKSGERRDSLVVHINQEERTASVIQRNDGDPSPTSSGDAARDQGSNLWSRSLVKYAVKCLPDLLLSVPLPKELCRNVFYGVLAFLFMLCVSLLYFHPQRRIIGHRLALHTGGIYLSHTFLVSATALSKVPLVCDPTPLYLILCRSLVEYSLNKDRLWLLAGLTLLEMLVLALAQFNYTVIVLLDYLAAQWIVWNYNTTCLVGDTGISDLFWLPLLAYFEPTLPAEVKPLFAPGQPQESNSELVSKAQTDDTKLFEIASPISTSPDGEGCIPEIPTAMTILCTKTSPLAEQYIRTSTSFSSGPATRADADGGADTMGEVRIGRDSNTTCDSTSTSLQKKTNVEVRKNSGGVAVVVISTTNNGCIWIKSGERRDSLVVHINQEERTASVIQRNDGDPSPTSSGDAARDQGSNLWSRSLVKYAVKCLPDLLLSVPLPKELCRNVFYGVLAFLFMLCVSLLYFHPQRRIIGHRLALHTGGIYLSHTFLVSATALSKVPLVCDPTPLYLILCRSLVEYSLNKDRLWLLAGLTLLEMLVLALAQFNYTVIVLLDYLAAQWIVWNYNTTCLVGDTGISDLFWLPLLAYFEPTLPAEVKPLFAPGQPQESNSELVSKAQTDDTVIQC</sequence>
<feature type="region of interest" description="Disordered" evidence="1">
    <location>
        <begin position="487"/>
        <end position="511"/>
    </location>
</feature>
<keyword evidence="2" id="KW-1133">Transmembrane helix</keyword>
<keyword evidence="2" id="KW-0812">Transmembrane</keyword>
<feature type="region of interest" description="Disordered" evidence="1">
    <location>
        <begin position="668"/>
        <end position="690"/>
    </location>
</feature>
<feature type="transmembrane region" description="Helical" evidence="2">
    <location>
        <begin position="1088"/>
        <end position="1106"/>
    </location>
</feature>
<feature type="region of interest" description="Disordered" evidence="1">
    <location>
        <begin position="150"/>
        <end position="250"/>
    </location>
</feature>
<gene>
    <name evidence="3" type="ORF">CTOB1V02_LOCUS3049</name>
</gene>
<feature type="compositionally biased region" description="Low complexity" evidence="1">
    <location>
        <begin position="310"/>
        <end position="321"/>
    </location>
</feature>
<evidence type="ECO:0000313" key="3">
    <source>
        <dbReference type="EMBL" id="CAD7225102.1"/>
    </source>
</evidence>
<feature type="transmembrane region" description="Helical" evidence="2">
    <location>
        <begin position="724"/>
        <end position="742"/>
    </location>
</feature>
<feature type="transmembrane region" description="Helical" evidence="2">
    <location>
        <begin position="803"/>
        <end position="824"/>
    </location>
</feature>
<name>A0A7R8ZKQ8_9CRUS</name>
<feature type="compositionally biased region" description="Polar residues" evidence="1">
    <location>
        <begin position="487"/>
        <end position="507"/>
    </location>
</feature>